<accession>A0ACB7GWT7</accession>
<evidence type="ECO:0000313" key="1">
    <source>
        <dbReference type="EMBL" id="KAG8643968.1"/>
    </source>
</evidence>
<keyword evidence="2" id="KW-1185">Reference proteome</keyword>
<organism evidence="1 2">
    <name type="scientific">Manihot esculenta</name>
    <name type="common">Cassava</name>
    <name type="synonym">Jatropha manihot</name>
    <dbReference type="NCBI Taxonomy" id="3983"/>
    <lineage>
        <taxon>Eukaryota</taxon>
        <taxon>Viridiplantae</taxon>
        <taxon>Streptophyta</taxon>
        <taxon>Embryophyta</taxon>
        <taxon>Tracheophyta</taxon>
        <taxon>Spermatophyta</taxon>
        <taxon>Magnoliopsida</taxon>
        <taxon>eudicotyledons</taxon>
        <taxon>Gunneridae</taxon>
        <taxon>Pentapetalae</taxon>
        <taxon>rosids</taxon>
        <taxon>fabids</taxon>
        <taxon>Malpighiales</taxon>
        <taxon>Euphorbiaceae</taxon>
        <taxon>Crotonoideae</taxon>
        <taxon>Manihoteae</taxon>
        <taxon>Manihot</taxon>
    </lineage>
</organism>
<name>A0ACB7GWT7_MANES</name>
<dbReference type="Proteomes" id="UP000091857">
    <property type="component" value="Chromosome 11"/>
</dbReference>
<gene>
    <name evidence="1" type="ORF">MANES_11G092400v8</name>
</gene>
<comment type="caution">
    <text evidence="1">The sequence shown here is derived from an EMBL/GenBank/DDBJ whole genome shotgun (WGS) entry which is preliminary data.</text>
</comment>
<proteinExistence type="predicted"/>
<dbReference type="EMBL" id="CM004397">
    <property type="protein sequence ID" value="KAG8643968.1"/>
    <property type="molecule type" value="Genomic_DNA"/>
</dbReference>
<sequence>MSLRYRHLREISVSLSRIFLGNHLQQSREAINLCSSSLLGPVHHSGNYRISDSRILDKEVHSQRYSQVPNNIQVTDESTPLLVDDILSFIQSTFSELEGPDHCWLNRVEGDEDHFKKDGIFLALAGQFFENSHIVSMIEKMKLLQQKYPELCVLGFHSGNSIGNAAVQTCFIELIMQEYITFPILLSNKNFLELESGACYILFRDMMTPFIYHEKDLDLGMLNRDIEELHMQQNGNVVNKNSSSHNLKNTWVKQAEVIKEPDLSSPLQNMLLYFPGCISADESSDRIFLSDSNHHRIIIMDGNGKIMDCIGSSPGFEDGAFESAKLLRPSGSFYHDAEDCLYIVDSENQAIRRADMKRRVLDTLYPICSVNKSSSIWTWIANKIGFATEIDSKSKEFNSQLLAFPWHLLKSVDDSFLIINRRFETLWIMDLTSGEIKECIEGFPNIFETYGQLIMDKISLLKQMPSDWLQSHINANSSPKGLPFASLISAVTTFQNFLVVSDTVAQGVMKLDTESGGSSNFQFSNFGILGFPYWPSFYLERVYPNAPPCGGWTDHLQSFSSLPGRIEIRLNVDIPMDVELVEPLQEGCIWRQARGAATEVLGRECTVGSSEKVGVAQQWYDDLDNLAFSTPESESEITSEDSYTSDVKSEDGRMHIDCAVNTSPGTSEVIIYAALYLRLKRDPDLKEDSRENDAARIADILDPGRRRGIRRDACIQLLKTNANLRDLIFMRPLHVRIKLDCADHPKADNGKDIILTNSNMEVNVTLDT</sequence>
<evidence type="ECO:0000313" key="2">
    <source>
        <dbReference type="Proteomes" id="UP000091857"/>
    </source>
</evidence>
<reference evidence="2" key="1">
    <citation type="journal article" date="2016" name="Nat. Biotechnol.">
        <title>Sequencing wild and cultivated cassava and related species reveals extensive interspecific hybridization and genetic diversity.</title>
        <authorList>
            <person name="Bredeson J.V."/>
            <person name="Lyons J.B."/>
            <person name="Prochnik S.E."/>
            <person name="Wu G.A."/>
            <person name="Ha C.M."/>
            <person name="Edsinger-Gonzales E."/>
            <person name="Grimwood J."/>
            <person name="Schmutz J."/>
            <person name="Rabbi I.Y."/>
            <person name="Egesi C."/>
            <person name="Nauluvula P."/>
            <person name="Lebot V."/>
            <person name="Ndunguru J."/>
            <person name="Mkamilo G."/>
            <person name="Bart R.S."/>
            <person name="Setter T.L."/>
            <person name="Gleadow R.M."/>
            <person name="Kulakow P."/>
            <person name="Ferguson M.E."/>
            <person name="Rounsley S."/>
            <person name="Rokhsar D.S."/>
        </authorList>
    </citation>
    <scope>NUCLEOTIDE SEQUENCE [LARGE SCALE GENOMIC DNA]</scope>
    <source>
        <strain evidence="2">cv. AM560-2</strain>
    </source>
</reference>
<protein>
    <submittedName>
        <fullName evidence="1">Uncharacterized protein</fullName>
    </submittedName>
</protein>